<dbReference type="OrthoDB" id="286734at2759"/>
<dbReference type="CTD" id="619373"/>
<dbReference type="InterPro" id="IPR049941">
    <property type="entry name" value="LPLAT_7/PORCN-like"/>
</dbReference>
<evidence type="ECO:0000256" key="8">
    <source>
        <dbReference type="SAM" id="Phobius"/>
    </source>
</evidence>
<dbReference type="KEGG" id="gsh:117367789"/>
<organism evidence="9 10">
    <name type="scientific">Geotrypetes seraphini</name>
    <name type="common">Gaboon caecilian</name>
    <name type="synonym">Caecilia seraphini</name>
    <dbReference type="NCBI Taxonomy" id="260995"/>
    <lineage>
        <taxon>Eukaryota</taxon>
        <taxon>Metazoa</taxon>
        <taxon>Chordata</taxon>
        <taxon>Craniata</taxon>
        <taxon>Vertebrata</taxon>
        <taxon>Euteleostomi</taxon>
        <taxon>Amphibia</taxon>
        <taxon>Gymnophiona</taxon>
        <taxon>Geotrypetes</taxon>
    </lineage>
</organism>
<dbReference type="PANTHER" id="PTHR13906:SF3">
    <property type="entry name" value="GHRELIN O-ACYLTRANSFERASE"/>
    <property type="match status" value="1"/>
</dbReference>
<keyword evidence="2" id="KW-0808">Transferase</keyword>
<dbReference type="PANTHER" id="PTHR13906">
    <property type="entry name" value="PORCUPINE"/>
    <property type="match status" value="1"/>
</dbReference>
<dbReference type="GO" id="GO:0005789">
    <property type="term" value="C:endoplasmic reticulum membrane"/>
    <property type="evidence" value="ECO:0007669"/>
    <property type="project" value="UniProtKB-SubCell"/>
</dbReference>
<proteinExistence type="predicted"/>
<evidence type="ECO:0000313" key="9">
    <source>
        <dbReference type="Proteomes" id="UP000515159"/>
    </source>
</evidence>
<accession>A0A6P8SJM6</accession>
<gene>
    <name evidence="10" type="primary">MBOAT4</name>
</gene>
<evidence type="ECO:0000256" key="3">
    <source>
        <dbReference type="ARBA" id="ARBA00022692"/>
    </source>
</evidence>
<dbReference type="InParanoid" id="A0A6P8SJM6"/>
<feature type="transmembrane region" description="Helical" evidence="8">
    <location>
        <begin position="407"/>
        <end position="429"/>
    </location>
</feature>
<evidence type="ECO:0000256" key="4">
    <source>
        <dbReference type="ARBA" id="ARBA00022824"/>
    </source>
</evidence>
<evidence type="ECO:0000256" key="2">
    <source>
        <dbReference type="ARBA" id="ARBA00022679"/>
    </source>
</evidence>
<dbReference type="GO" id="GO:0030258">
    <property type="term" value="P:lipid modification"/>
    <property type="evidence" value="ECO:0007669"/>
    <property type="project" value="TreeGrafter"/>
</dbReference>
<evidence type="ECO:0000256" key="7">
    <source>
        <dbReference type="ARBA" id="ARBA00023315"/>
    </source>
</evidence>
<dbReference type="GeneID" id="117367789"/>
<dbReference type="Proteomes" id="UP000515159">
    <property type="component" value="Chromosome 1"/>
</dbReference>
<evidence type="ECO:0000256" key="5">
    <source>
        <dbReference type="ARBA" id="ARBA00022989"/>
    </source>
</evidence>
<dbReference type="GO" id="GO:0016412">
    <property type="term" value="F:serine O-acyltransferase activity"/>
    <property type="evidence" value="ECO:0007669"/>
    <property type="project" value="TreeGrafter"/>
</dbReference>
<keyword evidence="4" id="KW-0256">Endoplasmic reticulum</keyword>
<sequence length="451" mass="51702">MDWLALLCLHPVAVYQILAFPFAVLFTYLCFLGYLSVNARYLFLLLGGLALAFVAMGPYSVLILIPALCSVVLFHSVSPESVYRWAFLLQMTWQTLCHLWLHYKEYYLQEAASIRLCFAISSLMLLTQRVTSLALDIHEGKVKGSMAANSQHQFSWRQPSNTALPFFTYLFFFPALLGGPLCSFTRFQTKIRQPGTHRTLAPLWLAGQSCLFATALHVFKAFVKGRLSIGADITSCIGFDCVRTMWATTQLFKLVYYSQWLLDGSLFMAAGFGLEDRQENEGFLQDLSGADLWTLETTNRMSLFTRTWNRSTSQWLRRLVFQHSRRHPLIKTFAFSAWWHGLHPGQLFGFLCWALMVEADYRIHPYCRSLVKSRRCWWICRVLSWAQTQLLVAYIMTAIEMRTLTSLWRLCVSYNSLFPLLYCVCLLFVAKTKSKGVNATHACPGATSPRM</sequence>
<evidence type="ECO:0000256" key="1">
    <source>
        <dbReference type="ARBA" id="ARBA00004477"/>
    </source>
</evidence>
<feature type="transmembrane region" description="Helical" evidence="8">
    <location>
        <begin position="166"/>
        <end position="187"/>
    </location>
</feature>
<feature type="transmembrane region" description="Helical" evidence="8">
    <location>
        <begin position="12"/>
        <end position="35"/>
    </location>
</feature>
<keyword evidence="7" id="KW-0012">Acyltransferase</keyword>
<keyword evidence="3 8" id="KW-0812">Transmembrane</keyword>
<keyword evidence="6 8" id="KW-0472">Membrane</keyword>
<comment type="subcellular location">
    <subcellularLocation>
        <location evidence="1">Endoplasmic reticulum membrane</location>
        <topology evidence="1">Multi-pass membrane protein</topology>
    </subcellularLocation>
</comment>
<dbReference type="FunCoup" id="A0A6P8SJM6">
    <property type="interactions" value="35"/>
</dbReference>
<evidence type="ECO:0000256" key="6">
    <source>
        <dbReference type="ARBA" id="ARBA00023136"/>
    </source>
</evidence>
<reference evidence="10" key="1">
    <citation type="submission" date="2025-08" db="UniProtKB">
        <authorList>
            <consortium name="RefSeq"/>
        </authorList>
    </citation>
    <scope>IDENTIFICATION</scope>
</reference>
<keyword evidence="5 8" id="KW-1133">Transmembrane helix</keyword>
<feature type="transmembrane region" description="Helical" evidence="8">
    <location>
        <begin position="42"/>
        <end position="75"/>
    </location>
</feature>
<dbReference type="Pfam" id="PF03062">
    <property type="entry name" value="MBOAT"/>
    <property type="match status" value="1"/>
</dbReference>
<dbReference type="InterPro" id="IPR004299">
    <property type="entry name" value="MBOAT_fam"/>
</dbReference>
<dbReference type="RefSeq" id="XP_033816628.1">
    <property type="nucleotide sequence ID" value="XM_033960737.1"/>
</dbReference>
<keyword evidence="9" id="KW-1185">Reference proteome</keyword>
<protein>
    <submittedName>
        <fullName evidence="10">Ghrelin O-acyltransferase</fullName>
    </submittedName>
</protein>
<evidence type="ECO:0000313" key="10">
    <source>
        <dbReference type="RefSeq" id="XP_033816628.1"/>
    </source>
</evidence>
<name>A0A6P8SJM6_GEOSA</name>
<feature type="transmembrane region" description="Helical" evidence="8">
    <location>
        <begin position="337"/>
        <end position="357"/>
    </location>
</feature>
<feature type="transmembrane region" description="Helical" evidence="8">
    <location>
        <begin position="378"/>
        <end position="395"/>
    </location>
</feature>
<dbReference type="AlphaFoldDB" id="A0A6P8SJM6"/>